<proteinExistence type="predicted"/>
<evidence type="ECO:0000256" key="1">
    <source>
        <dbReference type="SAM" id="Phobius"/>
    </source>
</evidence>
<dbReference type="VEuPathDB" id="FungiDB:VP01_875g2"/>
<dbReference type="EMBL" id="LAVV01014337">
    <property type="protein sequence ID" value="KNZ44852.1"/>
    <property type="molecule type" value="Genomic_DNA"/>
</dbReference>
<sequence length="906" mass="102394">MISAESTYTQFTTFKLRQVKFLVLVYSVLLKTLMLIINQDLTISYIIFFFYSLSLSTYHSTNVHLQASTVRQASFALGQPPFFSFFFSSSPGIFPWHSHASAFSELGHILNLYLLCVAFQLISSAIQQQIFLKLVETWLDVILKAYLTIYQDKKKPLAMMQSQAESLPCNHNIRPYIMVTGQQLQAGGFHISLADFLFILCLHHSASIGSINPDNRDHRSFAKPTQLSQPIKGSCLSNNLTVQFMILLQAWKANQISSAGQFSLFLHQKRSHSCSHSPQDRLGGEWKQLFSQTYKWSSHPLNLYELFFLPPPSSLFYYLIYKSIIYYSFVFHSTELKLLKPLTGSAVSCISYQFLFCFLLIHSRMMYISLLFLIISNLLRSSFHSQLFSCIPVFPLIHSRQSIIQNSHLTSSLIFRCVLVSSSSQSTRLSPLTTVSTVLDPALLAHYVFLLPPSGEAALEGLFPHHSTLISCTTVNMSVPISLSVTFLFFSLFLSFMLQFMIQHSSHVLLLSFQSFLFLFFSLFHIAIHPSTLIPFQPMLTSQPLNTSIFFTNSRDPLQRPLHAPPQIDFFKGSRENSSLTSLHMQRKHPVATYSFHGNVSQNDCCGVFIGWQLRVSALSSTDSHGAHRWQREDMGEERGVWFCGIKKASEEDQEYQGYFGGCCRVEISADSGVQGGVGNGEGAELWVCGRGNLHLSIYPSTRTGKRRKHAGVLFKGFKSKASDHSRVVKWSGCYQIQVFYTNLRRTLSKPTGSSFLSTTAWCRGIPKITFAFSSGGESMSGLERAGWWSQGGFWGLKRPSEEVQTEESLLESTTGGKNVFRGVTELGWCWKEWKSMTVGCRSAGGVEVWGRALEFGVTECPPLMCFEYYLVSLWRTARMVKRDCECSAFGDFEVLTPDLFPLFFL</sequence>
<name>A0A0L6U9B2_9BASI</name>
<feature type="transmembrane region" description="Helical" evidence="1">
    <location>
        <begin position="468"/>
        <end position="496"/>
    </location>
</feature>
<keyword evidence="1" id="KW-0472">Membrane</keyword>
<comment type="caution">
    <text evidence="2">The sequence shown here is derived from an EMBL/GenBank/DDBJ whole genome shotgun (WGS) entry which is preliminary data.</text>
</comment>
<keyword evidence="3" id="KW-1185">Reference proteome</keyword>
<feature type="transmembrane region" description="Helical" evidence="1">
    <location>
        <begin position="315"/>
        <end position="332"/>
    </location>
</feature>
<keyword evidence="1" id="KW-1133">Transmembrane helix</keyword>
<evidence type="ECO:0000313" key="2">
    <source>
        <dbReference type="EMBL" id="KNZ44852.1"/>
    </source>
</evidence>
<reference evidence="2 3" key="1">
    <citation type="submission" date="2015-08" db="EMBL/GenBank/DDBJ databases">
        <title>Next Generation Sequencing and Analysis of the Genome of Puccinia sorghi L Schw, the Causal Agent of Maize Common Rust.</title>
        <authorList>
            <person name="Rochi L."/>
            <person name="Burguener G."/>
            <person name="Darino M."/>
            <person name="Turjanski A."/>
            <person name="Kreff E."/>
            <person name="Dieguez M.J."/>
            <person name="Sacco F."/>
        </authorList>
    </citation>
    <scope>NUCLEOTIDE SEQUENCE [LARGE SCALE GENOMIC DNA]</scope>
    <source>
        <strain evidence="2 3">RO10H11247</strain>
    </source>
</reference>
<accession>A0A0L6U9B2</accession>
<feature type="transmembrane region" description="Helical" evidence="1">
    <location>
        <begin position="352"/>
        <end position="375"/>
    </location>
</feature>
<feature type="transmembrane region" description="Helical" evidence="1">
    <location>
        <begin position="508"/>
        <end position="528"/>
    </location>
</feature>
<keyword evidence="1" id="KW-0812">Transmembrane</keyword>
<protein>
    <submittedName>
        <fullName evidence="2">Uncharacterized protein</fullName>
    </submittedName>
</protein>
<dbReference type="Proteomes" id="UP000037035">
    <property type="component" value="Unassembled WGS sequence"/>
</dbReference>
<evidence type="ECO:0000313" key="3">
    <source>
        <dbReference type="Proteomes" id="UP000037035"/>
    </source>
</evidence>
<feature type="transmembrane region" description="Helical" evidence="1">
    <location>
        <begin position="21"/>
        <end position="37"/>
    </location>
</feature>
<gene>
    <name evidence="2" type="ORF">VP01_875g2</name>
</gene>
<organism evidence="2 3">
    <name type="scientific">Puccinia sorghi</name>
    <dbReference type="NCBI Taxonomy" id="27349"/>
    <lineage>
        <taxon>Eukaryota</taxon>
        <taxon>Fungi</taxon>
        <taxon>Dikarya</taxon>
        <taxon>Basidiomycota</taxon>
        <taxon>Pucciniomycotina</taxon>
        <taxon>Pucciniomycetes</taxon>
        <taxon>Pucciniales</taxon>
        <taxon>Pucciniaceae</taxon>
        <taxon>Puccinia</taxon>
    </lineage>
</organism>
<dbReference type="AlphaFoldDB" id="A0A0L6U9B2"/>